<proteinExistence type="predicted"/>
<reference evidence="1" key="1">
    <citation type="submission" date="2018-05" db="EMBL/GenBank/DDBJ databases">
        <authorList>
            <person name="Lanie J.A."/>
            <person name="Ng W.-L."/>
            <person name="Kazmierczak K.M."/>
            <person name="Andrzejewski T.M."/>
            <person name="Davidsen T.M."/>
            <person name="Wayne K.J."/>
            <person name="Tettelin H."/>
            <person name="Glass J.I."/>
            <person name="Rusch D."/>
            <person name="Podicherti R."/>
            <person name="Tsui H.-C.T."/>
            <person name="Winkler M.E."/>
        </authorList>
    </citation>
    <scope>NUCLEOTIDE SEQUENCE</scope>
</reference>
<gene>
    <name evidence="1" type="ORF">METZ01_LOCUS441262</name>
</gene>
<evidence type="ECO:0000313" key="1">
    <source>
        <dbReference type="EMBL" id="SVD88408.1"/>
    </source>
</evidence>
<feature type="non-terminal residue" evidence="1">
    <location>
        <position position="39"/>
    </location>
</feature>
<dbReference type="EMBL" id="UINC01179630">
    <property type="protein sequence ID" value="SVD88408.1"/>
    <property type="molecule type" value="Genomic_DNA"/>
</dbReference>
<sequence length="39" mass="3992">MATLLYIITEGVQGGPFDLSDGTHMIGSAEGSAVHLSDT</sequence>
<dbReference type="AlphaFoldDB" id="A0A382Z103"/>
<organism evidence="1">
    <name type="scientific">marine metagenome</name>
    <dbReference type="NCBI Taxonomy" id="408172"/>
    <lineage>
        <taxon>unclassified sequences</taxon>
        <taxon>metagenomes</taxon>
        <taxon>ecological metagenomes</taxon>
    </lineage>
</organism>
<name>A0A382Z103_9ZZZZ</name>
<protein>
    <submittedName>
        <fullName evidence="1">Uncharacterized protein</fullName>
    </submittedName>
</protein>
<accession>A0A382Z103</accession>